<name>A0AAE3VD00_9BACT</name>
<dbReference type="GO" id="GO:0000725">
    <property type="term" value="P:recombinational repair"/>
    <property type="evidence" value="ECO:0007669"/>
    <property type="project" value="TreeGrafter"/>
</dbReference>
<organism evidence="7 8">
    <name type="scientific">Oligosphaera ethanolica</name>
    <dbReference type="NCBI Taxonomy" id="760260"/>
    <lineage>
        <taxon>Bacteria</taxon>
        <taxon>Pseudomonadati</taxon>
        <taxon>Lentisphaerota</taxon>
        <taxon>Oligosphaeria</taxon>
        <taxon>Oligosphaerales</taxon>
        <taxon>Oligosphaeraceae</taxon>
        <taxon>Oligosphaera</taxon>
    </lineage>
</organism>
<keyword evidence="4" id="KW-0067">ATP-binding</keyword>
<protein>
    <submittedName>
        <fullName evidence="7">Superfamily I DNA/RNA helicase</fullName>
    </submittedName>
</protein>
<evidence type="ECO:0000256" key="3">
    <source>
        <dbReference type="ARBA" id="ARBA00022806"/>
    </source>
</evidence>
<dbReference type="SUPFAM" id="SSF52540">
    <property type="entry name" value="P-loop containing nucleoside triphosphate hydrolases"/>
    <property type="match status" value="1"/>
</dbReference>
<keyword evidence="8" id="KW-1185">Reference proteome</keyword>
<gene>
    <name evidence="7" type="ORF">J3R75_000145</name>
</gene>
<dbReference type="GO" id="GO:0016787">
    <property type="term" value="F:hydrolase activity"/>
    <property type="evidence" value="ECO:0007669"/>
    <property type="project" value="UniProtKB-KW"/>
</dbReference>
<dbReference type="Proteomes" id="UP001238163">
    <property type="component" value="Unassembled WGS sequence"/>
</dbReference>
<dbReference type="PROSITE" id="PS51217">
    <property type="entry name" value="UVRD_HELICASE_CTER"/>
    <property type="match status" value="1"/>
</dbReference>
<dbReference type="GO" id="GO:0043138">
    <property type="term" value="F:3'-5' DNA helicase activity"/>
    <property type="evidence" value="ECO:0007669"/>
    <property type="project" value="TreeGrafter"/>
</dbReference>
<evidence type="ECO:0000256" key="1">
    <source>
        <dbReference type="ARBA" id="ARBA00022741"/>
    </source>
</evidence>
<proteinExistence type="predicted"/>
<accession>A0AAE3VD00</accession>
<dbReference type="AlphaFoldDB" id="A0AAE3VD00"/>
<dbReference type="GO" id="GO:0005524">
    <property type="term" value="F:ATP binding"/>
    <property type="evidence" value="ECO:0007669"/>
    <property type="project" value="UniProtKB-KW"/>
</dbReference>
<evidence type="ECO:0000313" key="8">
    <source>
        <dbReference type="Proteomes" id="UP001238163"/>
    </source>
</evidence>
<feature type="compositionally biased region" description="Basic and acidic residues" evidence="5">
    <location>
        <begin position="329"/>
        <end position="340"/>
    </location>
</feature>
<keyword evidence="3 7" id="KW-0347">Helicase</keyword>
<dbReference type="Gene3D" id="1.10.486.10">
    <property type="entry name" value="PCRA, domain 4"/>
    <property type="match status" value="1"/>
</dbReference>
<feature type="domain" description="UvrD-like helicase C-terminal" evidence="6">
    <location>
        <begin position="1"/>
        <end position="255"/>
    </location>
</feature>
<evidence type="ECO:0000256" key="5">
    <source>
        <dbReference type="SAM" id="MobiDB-lite"/>
    </source>
</evidence>
<keyword evidence="1" id="KW-0547">Nucleotide-binding</keyword>
<reference evidence="7" key="1">
    <citation type="submission" date="2023-07" db="EMBL/GenBank/DDBJ databases">
        <title>Genomic Encyclopedia of Type Strains, Phase IV (KMG-IV): sequencing the most valuable type-strain genomes for metagenomic binning, comparative biology and taxonomic classification.</title>
        <authorList>
            <person name="Goeker M."/>
        </authorList>
    </citation>
    <scope>NUCLEOTIDE SEQUENCE</scope>
    <source>
        <strain evidence="7">DSM 24202</strain>
    </source>
</reference>
<dbReference type="Pfam" id="PF13361">
    <property type="entry name" value="UvrD_C"/>
    <property type="match status" value="1"/>
</dbReference>
<dbReference type="PANTHER" id="PTHR11070">
    <property type="entry name" value="UVRD / RECB / PCRA DNA HELICASE FAMILY MEMBER"/>
    <property type="match status" value="1"/>
</dbReference>
<feature type="region of interest" description="Disordered" evidence="5">
    <location>
        <begin position="313"/>
        <end position="340"/>
    </location>
</feature>
<evidence type="ECO:0000256" key="4">
    <source>
        <dbReference type="ARBA" id="ARBA00022840"/>
    </source>
</evidence>
<dbReference type="Gene3D" id="3.40.50.300">
    <property type="entry name" value="P-loop containing nucleotide triphosphate hydrolases"/>
    <property type="match status" value="1"/>
</dbReference>
<dbReference type="PANTHER" id="PTHR11070:SF3">
    <property type="entry name" value="DNA 3'-5' HELICASE"/>
    <property type="match status" value="1"/>
</dbReference>
<evidence type="ECO:0000259" key="6">
    <source>
        <dbReference type="PROSITE" id="PS51217"/>
    </source>
</evidence>
<evidence type="ECO:0000313" key="7">
    <source>
        <dbReference type="EMBL" id="MDQ0288038.1"/>
    </source>
</evidence>
<dbReference type="InterPro" id="IPR027417">
    <property type="entry name" value="P-loop_NTPase"/>
</dbReference>
<dbReference type="GO" id="GO:0005829">
    <property type="term" value="C:cytosol"/>
    <property type="evidence" value="ECO:0007669"/>
    <property type="project" value="TreeGrafter"/>
</dbReference>
<dbReference type="InterPro" id="IPR000212">
    <property type="entry name" value="DNA_helicase_UvrD/REP"/>
</dbReference>
<dbReference type="InterPro" id="IPR014017">
    <property type="entry name" value="DNA_helicase_UvrD-like_C"/>
</dbReference>
<sequence>MSNWLISKSPLNYDKKLKAVRGNGLAPSIHTFDNEWEEARWIAEDLIKRKKSGSSWNEHMILVRTNYSGRKLEASLLSKEIPYQFIGGTKLLESAHVKDVLSVLRILGNNQDEIGWMRYLTLWPGIGEVKAVKIISKILDLNNIQDSLKLLDNEGFGASEFTLIIKELSEVKGAVSQLISQAVNLMIQMLEKKYKNQDWDKRKRDYDFVEKLAVKHTSVLDFIEDYILNPIFVSQRKEIDDVDKVTLITIHSAKGTERDVCYISNVSPRSYPSSYAINNLDLIEEERRVLYVALTRAKNELIVTRNFRTTWARQDARSSEPQTEEEKEEEGKLEPVDRNNPDDSLIESYFFNGLPIQLVSEDVHTTETQQLRQALIERQLTIKFGIDIS</sequence>
<comment type="caution">
    <text evidence="7">The sequence shown here is derived from an EMBL/GenBank/DDBJ whole genome shotgun (WGS) entry which is preliminary data.</text>
</comment>
<dbReference type="EMBL" id="JAUSVL010000001">
    <property type="protein sequence ID" value="MDQ0288038.1"/>
    <property type="molecule type" value="Genomic_DNA"/>
</dbReference>
<evidence type="ECO:0000256" key="2">
    <source>
        <dbReference type="ARBA" id="ARBA00022801"/>
    </source>
</evidence>
<dbReference type="GO" id="GO:0003677">
    <property type="term" value="F:DNA binding"/>
    <property type="evidence" value="ECO:0007669"/>
    <property type="project" value="InterPro"/>
</dbReference>
<keyword evidence="2" id="KW-0378">Hydrolase</keyword>